<keyword evidence="2" id="KW-0677">Repeat</keyword>
<feature type="region of interest" description="Disordered" evidence="6">
    <location>
        <begin position="1389"/>
        <end position="1417"/>
    </location>
</feature>
<dbReference type="PROSITE" id="PS50157">
    <property type="entry name" value="ZINC_FINGER_C2H2_2"/>
    <property type="match status" value="18"/>
</dbReference>
<dbReference type="FunFam" id="3.30.160.60:FF:000446">
    <property type="entry name" value="Zinc finger protein"/>
    <property type="match status" value="2"/>
</dbReference>
<feature type="compositionally biased region" description="Low complexity" evidence="6">
    <location>
        <begin position="418"/>
        <end position="429"/>
    </location>
</feature>
<feature type="domain" description="C2H2-type" evidence="7">
    <location>
        <begin position="344"/>
        <end position="367"/>
    </location>
</feature>
<evidence type="ECO:0000256" key="6">
    <source>
        <dbReference type="SAM" id="MobiDB-lite"/>
    </source>
</evidence>
<feature type="domain" description="C2H2-type" evidence="7">
    <location>
        <begin position="1424"/>
        <end position="1452"/>
    </location>
</feature>
<keyword evidence="3 5" id="KW-0863">Zinc-finger</keyword>
<feature type="compositionally biased region" description="Polar residues" evidence="6">
    <location>
        <begin position="435"/>
        <end position="449"/>
    </location>
</feature>
<evidence type="ECO:0000256" key="4">
    <source>
        <dbReference type="ARBA" id="ARBA00022833"/>
    </source>
</evidence>
<feature type="domain" description="C2H2-type" evidence="7">
    <location>
        <begin position="376"/>
        <end position="404"/>
    </location>
</feature>
<dbReference type="SUPFAM" id="SSF57667">
    <property type="entry name" value="beta-beta-alpha zinc fingers"/>
    <property type="match status" value="9"/>
</dbReference>
<dbReference type="FunFam" id="3.30.160.60:FF:000110">
    <property type="entry name" value="Zinc finger protein-like"/>
    <property type="match status" value="1"/>
</dbReference>
<feature type="domain" description="C2H2-type" evidence="7">
    <location>
        <begin position="514"/>
        <end position="541"/>
    </location>
</feature>
<feature type="domain" description="C2H2-type" evidence="7">
    <location>
        <begin position="744"/>
        <end position="771"/>
    </location>
</feature>
<keyword evidence="9" id="KW-1185">Reference proteome</keyword>
<feature type="domain" description="C2H2-type" evidence="7">
    <location>
        <begin position="1124"/>
        <end position="1151"/>
    </location>
</feature>
<evidence type="ECO:0000256" key="2">
    <source>
        <dbReference type="ARBA" id="ARBA00022737"/>
    </source>
</evidence>
<evidence type="ECO:0000256" key="3">
    <source>
        <dbReference type="ARBA" id="ARBA00022771"/>
    </source>
</evidence>
<evidence type="ECO:0000256" key="1">
    <source>
        <dbReference type="ARBA" id="ARBA00022723"/>
    </source>
</evidence>
<feature type="domain" description="C2H2-type" evidence="7">
    <location>
        <begin position="571"/>
        <end position="598"/>
    </location>
</feature>
<dbReference type="GO" id="GO:0008270">
    <property type="term" value="F:zinc ion binding"/>
    <property type="evidence" value="ECO:0007669"/>
    <property type="project" value="UniProtKB-KW"/>
</dbReference>
<accession>A0A0V1N3L8</accession>
<dbReference type="FunFam" id="3.30.160.60:FF:000624">
    <property type="entry name" value="zinc finger protein 697"/>
    <property type="match status" value="2"/>
</dbReference>
<dbReference type="PROSITE" id="PS00028">
    <property type="entry name" value="ZINC_FINGER_C2H2_1"/>
    <property type="match status" value="18"/>
</dbReference>
<dbReference type="STRING" id="268474.A0A0V1N3L8"/>
<dbReference type="GO" id="GO:0005634">
    <property type="term" value="C:nucleus"/>
    <property type="evidence" value="ECO:0007669"/>
    <property type="project" value="TreeGrafter"/>
</dbReference>
<proteinExistence type="predicted"/>
<feature type="domain" description="C2H2-type" evidence="7">
    <location>
        <begin position="316"/>
        <end position="343"/>
    </location>
</feature>
<feature type="domain" description="C2H2-type" evidence="7">
    <location>
        <begin position="1179"/>
        <end position="1206"/>
    </location>
</feature>
<feature type="non-terminal residue" evidence="8">
    <location>
        <position position="1"/>
    </location>
</feature>
<feature type="domain" description="C2H2-type" evidence="7">
    <location>
        <begin position="688"/>
        <end position="715"/>
    </location>
</feature>
<dbReference type="InterPro" id="IPR013087">
    <property type="entry name" value="Znf_C2H2_type"/>
</dbReference>
<dbReference type="EMBL" id="JYDO01000011">
    <property type="protein sequence ID" value="KRZ78573.1"/>
    <property type="molecule type" value="Genomic_DNA"/>
</dbReference>
<comment type="caution">
    <text evidence="8">The sequence shown here is derived from an EMBL/GenBank/DDBJ whole genome shotgun (WGS) entry which is preliminary data.</text>
</comment>
<feature type="domain" description="C2H2-type" evidence="7">
    <location>
        <begin position="1152"/>
        <end position="1174"/>
    </location>
</feature>
<gene>
    <name evidence="8" type="primary">ZNF236</name>
    <name evidence="8" type="ORF">T10_11518</name>
</gene>
<feature type="domain" description="C2H2-type" evidence="7">
    <location>
        <begin position="190"/>
        <end position="217"/>
    </location>
</feature>
<feature type="domain" description="C2H2-type" evidence="7">
    <location>
        <begin position="288"/>
        <end position="315"/>
    </location>
</feature>
<feature type="domain" description="C2H2-type" evidence="7">
    <location>
        <begin position="716"/>
        <end position="743"/>
    </location>
</feature>
<reference evidence="8 9" key="1">
    <citation type="submission" date="2015-01" db="EMBL/GenBank/DDBJ databases">
        <title>Evolution of Trichinella species and genotypes.</title>
        <authorList>
            <person name="Korhonen P.K."/>
            <person name="Edoardo P."/>
            <person name="Giuseppe L.R."/>
            <person name="Gasser R.B."/>
        </authorList>
    </citation>
    <scope>NUCLEOTIDE SEQUENCE [LARGE SCALE GENOMIC DNA]</scope>
    <source>
        <strain evidence="8">ISS1980</strain>
    </source>
</reference>
<feature type="region of interest" description="Disordered" evidence="6">
    <location>
        <begin position="1057"/>
        <end position="1085"/>
    </location>
</feature>
<evidence type="ECO:0000313" key="8">
    <source>
        <dbReference type="EMBL" id="KRZ78573.1"/>
    </source>
</evidence>
<feature type="domain" description="C2H2-type" evidence="7">
    <location>
        <begin position="772"/>
        <end position="794"/>
    </location>
</feature>
<keyword evidence="4" id="KW-0862">Zinc</keyword>
<evidence type="ECO:0000313" key="9">
    <source>
        <dbReference type="Proteomes" id="UP000054843"/>
    </source>
</evidence>
<feature type="region of interest" description="Disordered" evidence="6">
    <location>
        <begin position="418"/>
        <end position="449"/>
    </location>
</feature>
<dbReference type="InterPro" id="IPR036236">
    <property type="entry name" value="Znf_C2H2_sf"/>
</dbReference>
<name>A0A0V1N3L8_9BILA</name>
<dbReference type="PANTHER" id="PTHR24408:SF58">
    <property type="entry name" value="TRANSCRIPTION FACTOR (TFIIIA), PUTATIVE (AFU_ORTHOLOGUE AFUA_1G05150)-RELATED"/>
    <property type="match status" value="1"/>
</dbReference>
<organism evidence="8 9">
    <name type="scientific">Trichinella papuae</name>
    <dbReference type="NCBI Taxonomy" id="268474"/>
    <lineage>
        <taxon>Eukaryota</taxon>
        <taxon>Metazoa</taxon>
        <taxon>Ecdysozoa</taxon>
        <taxon>Nematoda</taxon>
        <taxon>Enoplea</taxon>
        <taxon>Dorylaimia</taxon>
        <taxon>Trichinellida</taxon>
        <taxon>Trichinellidae</taxon>
        <taxon>Trichinella</taxon>
    </lineage>
</organism>
<dbReference type="OrthoDB" id="6077919at2759"/>
<feature type="domain" description="C2H2-type" evidence="7">
    <location>
        <begin position="542"/>
        <end position="570"/>
    </location>
</feature>
<feature type="domain" description="C2H2-type" evidence="7">
    <location>
        <begin position="163"/>
        <end position="190"/>
    </location>
</feature>
<feature type="compositionally biased region" description="Low complexity" evidence="6">
    <location>
        <begin position="1401"/>
        <end position="1410"/>
    </location>
</feature>
<sequence>LMMAAEICGADSMQNNDLLSATNLNHLKSNDAILVDVDANNAPVIVDSSSFSMENFVSSAVTDNSNIADNPASIDLDTENISLNCTPDSLEFFSDNVDSVPSMVPLFSCTICSETFPTQQSLISHRDFCTPEALLICNNCDLALQDQQSYLDHVEICPSSTLYKCDQCDQCFTIKRNFRLHMALHNKKESKCPICETTFGRKASFQCHLKLHKVEEKVRCDYCKLELFTQEELVAHITQAHPSNNVPSTFSCVRCSAVFETQPEESLPTTQKRVKRVDNGVQSEKRKYQCDICKKFYSSKSALDRHRFIHTGERRFSCGQCGKKFIQQPSLTSHENGHLQKRPYVCKFCGSRFTQKGNLRTHIGRLHPCNTNGNYFQCSTCPCVFKTWQTLNRHVTQRHSVAEDNSNEYQPNGALLQSTTTTSQPAAATTEDENCITSNGNPTEEQQSDNSFLTDVCFSQSSLLENGLEPKWLGCSTDVNATLLLTPLLKSQSVSLQQEAAAAAEEEEKDERKWKCYFCDKRFKRKYDRMRHIRVHTGERPYKCDCCQSAFKLKSTLKRHVRSVHSGIKEKRCYICFKALSSASSLKVHLRLHFNEGFDCSRCHRRFTTTSRLKQHNEKYPDCVAKQKSAANVGNTAGTVGQPKLPTHLQPLHIAPDGTVSQLVQPGSAVDPPTQPDLDHSGALKRPHPCGQCNKRFKKACHLRNHRRTHVNERPYKCYLCERGFRTPSALKDHALFHAGKRRYLCSICRKGFLSRRCLTRHRFVHSDQYPYICPICYKRFKRGVVCREHIRRHLLDCDIEYQTALVEQRQTGGEEQSDGNTGCFKVVEIAVDSRTQSLTTDNGDGRLDAGLQSPKYFCDISHSVVAAAAAAATSFDSPGADLNTNVDFLYALDERRCGSVDFTVNGCLPSTSSTLPFDNTDDTVYVCHLCPDTFGRRELLEEHSGACHHQAVDASTNCYDPREHLFRCFLCAEVCNDLDSFSNHIHLKHALNLCTSCSPCRREFLSALELSLHIANHHAARYWQFDSPSHTGQLFLQDNLSMSSWFSDAPNVNWNNNSAGDNSSENLVGSNAPQLQLPPPPPPPPLPVTPVVAKEAAKLPQSTVVTPNLVTPVANLPATQGKHVCQYCSRPFKKRCDLVRHIRTHTGEKPFQCDICKRSFRASGTLRNHLRVHERKCYSCIDCGAEFSEKALLAMHRVVHRVIYPGRSNLNTVKNSSSSSSSVNLLPSSDGSVQVMTSVVQPASVLHNGQDVPDGCGSVVAANPVRLCLIMDPAAGGMITGRIISADDASFDMADSSNSLLLDLNILDYLVESRMTLSIPRQILETNFVNLAEQGVQRVEIDVALALRTFKAGLSDFPTEHERMPPQLLLQPPIQAEMHIPLQQQVPQISHTTRTRHNSSRTSKTTTKARSTKKNGQPSLLERTCFFCGKSFQSRCGMLRHQRTMHDEMQIFAILSPQVNISLPNAVSH</sequence>
<dbReference type="PANTHER" id="PTHR24408">
    <property type="entry name" value="ZINC FINGER PROTEIN"/>
    <property type="match status" value="1"/>
</dbReference>
<dbReference type="GO" id="GO:0000122">
    <property type="term" value="P:negative regulation of transcription by RNA polymerase II"/>
    <property type="evidence" value="ECO:0007669"/>
    <property type="project" value="UniProtKB-ARBA"/>
</dbReference>
<evidence type="ECO:0000259" key="7">
    <source>
        <dbReference type="PROSITE" id="PS50157"/>
    </source>
</evidence>
<keyword evidence="1" id="KW-0479">Metal-binding</keyword>
<dbReference type="GO" id="GO:0043565">
    <property type="term" value="F:sequence-specific DNA binding"/>
    <property type="evidence" value="ECO:0007669"/>
    <property type="project" value="TreeGrafter"/>
</dbReference>
<dbReference type="Proteomes" id="UP000054843">
    <property type="component" value="Unassembled WGS sequence"/>
</dbReference>
<dbReference type="SMART" id="SM00355">
    <property type="entry name" value="ZnF_C2H2"/>
    <property type="match status" value="23"/>
</dbReference>
<dbReference type="GO" id="GO:0000981">
    <property type="term" value="F:DNA-binding transcription factor activity, RNA polymerase II-specific"/>
    <property type="evidence" value="ECO:0007669"/>
    <property type="project" value="TreeGrafter"/>
</dbReference>
<protein>
    <submittedName>
        <fullName evidence="8">Zinc finger protein</fullName>
    </submittedName>
</protein>
<evidence type="ECO:0000256" key="5">
    <source>
        <dbReference type="PROSITE-ProRule" id="PRU00042"/>
    </source>
</evidence>
<feature type="compositionally biased region" description="Polar residues" evidence="6">
    <location>
        <begin position="1057"/>
        <end position="1073"/>
    </location>
</feature>
<feature type="domain" description="C2H2-type" evidence="7">
    <location>
        <begin position="598"/>
        <end position="616"/>
    </location>
</feature>
<dbReference type="Gene3D" id="3.30.160.60">
    <property type="entry name" value="Classic Zinc Finger"/>
    <property type="match status" value="13"/>
</dbReference>
<dbReference type="Pfam" id="PF00096">
    <property type="entry name" value="zf-C2H2"/>
    <property type="match status" value="7"/>
</dbReference>